<dbReference type="InterPro" id="IPR054593">
    <property type="entry name" value="Beta-mannosidase-like_N2"/>
</dbReference>
<dbReference type="Gene3D" id="2.60.120.260">
    <property type="entry name" value="Galactose-binding domain-like"/>
    <property type="match status" value="2"/>
</dbReference>
<name>A0A413VPR4_9BACE</name>
<feature type="region of interest" description="Disordered" evidence="4">
    <location>
        <begin position="728"/>
        <end position="748"/>
    </location>
</feature>
<comment type="caution">
    <text evidence="7">The sequence shown here is derived from an EMBL/GenBank/DDBJ whole genome shotgun (WGS) entry which is preliminary data.</text>
</comment>
<feature type="chain" id="PRO_5019137449" evidence="5">
    <location>
        <begin position="29"/>
        <end position="985"/>
    </location>
</feature>
<evidence type="ECO:0000256" key="2">
    <source>
        <dbReference type="ARBA" id="ARBA00022801"/>
    </source>
</evidence>
<dbReference type="InterPro" id="IPR008979">
    <property type="entry name" value="Galactose-bd-like_sf"/>
</dbReference>
<dbReference type="InterPro" id="IPR000421">
    <property type="entry name" value="FA58C"/>
</dbReference>
<dbReference type="Pfam" id="PF22666">
    <property type="entry name" value="Glyco_hydro_2_N2"/>
    <property type="match status" value="1"/>
</dbReference>
<feature type="compositionally biased region" description="Polar residues" evidence="4">
    <location>
        <begin position="731"/>
        <end position="742"/>
    </location>
</feature>
<dbReference type="Proteomes" id="UP000284379">
    <property type="component" value="Unassembled WGS sequence"/>
</dbReference>
<dbReference type="InterPro" id="IPR043534">
    <property type="entry name" value="EBDG/EBM"/>
</dbReference>
<dbReference type="SUPFAM" id="SSF49785">
    <property type="entry name" value="Galactose-binding domain-like"/>
    <property type="match status" value="2"/>
</dbReference>
<keyword evidence="5" id="KW-0732">Signal</keyword>
<dbReference type="PANTHER" id="PTHR43536:SF1">
    <property type="entry name" value="MANNOSYLGLYCOPROTEIN ENDO-BETA-MANNOSIDASE"/>
    <property type="match status" value="1"/>
</dbReference>
<dbReference type="PANTHER" id="PTHR43536">
    <property type="entry name" value="MANNOSYLGLYCOPROTEIN ENDO-BETA-MANNOSIDASE"/>
    <property type="match status" value="1"/>
</dbReference>
<protein>
    <submittedName>
        <fullName evidence="7">Beta-mannosidase</fullName>
    </submittedName>
</protein>
<gene>
    <name evidence="7" type="ORF">DW888_09530</name>
</gene>
<evidence type="ECO:0000313" key="7">
    <source>
        <dbReference type="EMBL" id="RHB35561.1"/>
    </source>
</evidence>
<dbReference type="AlphaFoldDB" id="A0A413VPR4"/>
<evidence type="ECO:0000313" key="8">
    <source>
        <dbReference type="Proteomes" id="UP000284379"/>
    </source>
</evidence>
<evidence type="ECO:0000259" key="6">
    <source>
        <dbReference type="PROSITE" id="PS50022"/>
    </source>
</evidence>
<accession>A0A413VPR4</accession>
<dbReference type="EMBL" id="QSGO01000006">
    <property type="protein sequence ID" value="RHB35561.1"/>
    <property type="molecule type" value="Genomic_DNA"/>
</dbReference>
<evidence type="ECO:0000256" key="3">
    <source>
        <dbReference type="ARBA" id="ARBA00023295"/>
    </source>
</evidence>
<evidence type="ECO:0000256" key="5">
    <source>
        <dbReference type="SAM" id="SignalP"/>
    </source>
</evidence>
<dbReference type="InterPro" id="IPR041351">
    <property type="entry name" value="Ig_GlcNase"/>
</dbReference>
<dbReference type="InterPro" id="IPR013783">
    <property type="entry name" value="Ig-like_fold"/>
</dbReference>
<dbReference type="Pfam" id="PF22633">
    <property type="entry name" value="F5_F8_type_C_2"/>
    <property type="match status" value="1"/>
</dbReference>
<dbReference type="Pfam" id="PF00703">
    <property type="entry name" value="Glyco_hydro_2"/>
    <property type="match status" value="1"/>
</dbReference>
<dbReference type="PROSITE" id="PS50022">
    <property type="entry name" value="FA58C_3"/>
    <property type="match status" value="1"/>
</dbReference>
<organism evidence="7 8">
    <name type="scientific">Bacteroides nordii</name>
    <dbReference type="NCBI Taxonomy" id="291645"/>
    <lineage>
        <taxon>Bacteria</taxon>
        <taxon>Pseudomonadati</taxon>
        <taxon>Bacteroidota</taxon>
        <taxon>Bacteroidia</taxon>
        <taxon>Bacteroidales</taxon>
        <taxon>Bacteroidaceae</taxon>
        <taxon>Bacteroides</taxon>
    </lineage>
</organism>
<sequence>MEMKRKMSNTLGAGLLLLASTLGVSAQAQQVFLHSGEPVVDWKLKPQAEVKGDANTLCNAGYNVSSWVDAVVPGTAFTAYVNAGLEKDPNFGDNIHKVDRAKYDRSFWYRTEFKVPADFDKELIWLNFNGVNRKAEVYLNGHSLGILDGFMHRGRFNVTDIVNKTGENVLAVLVHMPQTPLANCGSPTYLSSGGWDWMPYVPGLNMGITDKVFLSNTGGVTLIDPWIRTDLPTRARADLSVQLEVKNNESKPVKAIVTGTIKPGNVTFTKEVDLSANTTSTVSFDKRYYPQLMINSPKLWWPNGYGEPNLYTCTFEVKVDGKVSEVKDVTFGIKKYTYDKENNTFHVYINDVPVFVKGANWGMSEYMLRCRGAEYDTKIRLHKEMNFNMIRNWLGSVTDDEFYEACDKYGIMLWDDFWINSNPNLPYDLNVFNNNMMEKIKRVRNHPSIAVWCGDNESNPQPPLEGWMAENIKTFDGGDRYFQANSHAQGLTGSGPWGAFEPRFYFTKYPDGLEGDPARGWGFRTEIGTAAMTTFESFKKFMPEENWWPRDEMWNKHYFGQNAFNAAPERYDASIEKGFGKPDGIEDYCRKAQLINLESNKAMYEGWLDRMWEDASGIMTWMGQSAYPSMVWQTYDYYYDPTGVYWGTKSACEPIHILWNPVTDGVKVANTTARDLEGLTAEVKVYNLDGKPVVAYTKSATVNSPSNTTVQCFTIDFNKERKNLSLGKPTYASSVTHGQPSDATDGKKDTRWAAAKADNEWIYVDLGSVQPVGGVRLDWEASFGKAYKIQVSSDAQNWKEVYKTDEGRGGVDEITFPEVDARYVRMFGIELGWWFGYSLWSFDVLSGTQPSEGLSDVHFIRLTLKDKSGNVLSENNYWRGNDRLDFTAVNSLPKADLKVSSKMVKKDGVAEIQATITNPASAKGVAFAVHVQAYRTSDGERILPAIMNDNYFILMAGEKKNVTISFDEKLLQGGSYKLAVTPYNK</sequence>
<reference evidence="7 8" key="1">
    <citation type="submission" date="2018-08" db="EMBL/GenBank/DDBJ databases">
        <title>A genome reference for cultivated species of the human gut microbiota.</title>
        <authorList>
            <person name="Zou Y."/>
            <person name="Xue W."/>
            <person name="Luo G."/>
        </authorList>
    </citation>
    <scope>NUCLEOTIDE SEQUENCE [LARGE SCALE GENOMIC DNA]</scope>
    <source>
        <strain evidence="7 8">AM40-30BH</strain>
    </source>
</reference>
<keyword evidence="2" id="KW-0378">Hydrolase</keyword>
<keyword evidence="3" id="KW-0326">Glycosidase</keyword>
<dbReference type="Gene3D" id="2.60.40.10">
    <property type="entry name" value="Immunoglobulins"/>
    <property type="match status" value="3"/>
</dbReference>
<feature type="domain" description="F5/8 type C" evidence="6">
    <location>
        <begin position="712"/>
        <end position="847"/>
    </location>
</feature>
<evidence type="ECO:0000256" key="1">
    <source>
        <dbReference type="ARBA" id="ARBA00007401"/>
    </source>
</evidence>
<evidence type="ECO:0000256" key="4">
    <source>
        <dbReference type="SAM" id="MobiDB-lite"/>
    </source>
</evidence>
<dbReference type="InterPro" id="IPR036156">
    <property type="entry name" value="Beta-gal/glucu_dom_sf"/>
</dbReference>
<dbReference type="GO" id="GO:0005975">
    <property type="term" value="P:carbohydrate metabolic process"/>
    <property type="evidence" value="ECO:0007669"/>
    <property type="project" value="InterPro"/>
</dbReference>
<dbReference type="GO" id="GO:0004553">
    <property type="term" value="F:hydrolase activity, hydrolyzing O-glycosyl compounds"/>
    <property type="evidence" value="ECO:0007669"/>
    <property type="project" value="InterPro"/>
</dbReference>
<dbReference type="Pfam" id="PF18368">
    <property type="entry name" value="Ig_GlcNase"/>
    <property type="match status" value="1"/>
</dbReference>
<dbReference type="Gene3D" id="3.20.20.80">
    <property type="entry name" value="Glycosidases"/>
    <property type="match status" value="1"/>
</dbReference>
<dbReference type="SUPFAM" id="SSF51445">
    <property type="entry name" value="(Trans)glycosidases"/>
    <property type="match status" value="1"/>
</dbReference>
<proteinExistence type="inferred from homology"/>
<feature type="signal peptide" evidence="5">
    <location>
        <begin position="1"/>
        <end position="28"/>
    </location>
</feature>
<dbReference type="InterPro" id="IPR017853">
    <property type="entry name" value="GH"/>
</dbReference>
<dbReference type="InterPro" id="IPR006102">
    <property type="entry name" value="Ig-like_GH2"/>
</dbReference>
<comment type="similarity">
    <text evidence="1">Belongs to the glycosyl hydrolase 2 family.</text>
</comment>
<dbReference type="SUPFAM" id="SSF49303">
    <property type="entry name" value="beta-Galactosidase/glucuronidase domain"/>
    <property type="match status" value="3"/>
</dbReference>